<evidence type="ECO:0000256" key="1">
    <source>
        <dbReference type="ARBA" id="ARBA00023002"/>
    </source>
</evidence>
<dbReference type="InterPro" id="IPR029009">
    <property type="entry name" value="ASB_dom_sf"/>
</dbReference>
<dbReference type="Proteomes" id="UP000267096">
    <property type="component" value="Unassembled WGS sequence"/>
</dbReference>
<keyword evidence="1" id="KW-0560">Oxidoreductase</keyword>
<dbReference type="GO" id="GO:0051287">
    <property type="term" value="F:NAD binding"/>
    <property type="evidence" value="ECO:0007669"/>
    <property type="project" value="InterPro"/>
</dbReference>
<protein>
    <recommendedName>
        <fullName evidence="3">D-isomer specific 2-hydroxyacid dehydrogenase NAD-binding domain-containing protein</fullName>
    </recommendedName>
</protein>
<feature type="domain" description="D-isomer specific 2-hydroxyacid dehydrogenase NAD-binding" evidence="3">
    <location>
        <begin position="4"/>
        <end position="73"/>
    </location>
</feature>
<dbReference type="Gene3D" id="3.30.1330.90">
    <property type="entry name" value="D-3-phosphoglycerate dehydrogenase, domain 3"/>
    <property type="match status" value="1"/>
</dbReference>
<evidence type="ECO:0000256" key="2">
    <source>
        <dbReference type="ARBA" id="ARBA00023027"/>
    </source>
</evidence>
<keyword evidence="5" id="KW-1185">Reference proteome</keyword>
<dbReference type="Pfam" id="PF02826">
    <property type="entry name" value="2-Hacid_dh_C"/>
    <property type="match status" value="1"/>
</dbReference>
<dbReference type="GO" id="GO:0004617">
    <property type="term" value="F:phosphoglycerate dehydrogenase activity"/>
    <property type="evidence" value="ECO:0007669"/>
    <property type="project" value="TreeGrafter"/>
</dbReference>
<dbReference type="PANTHER" id="PTHR42938:SF22">
    <property type="entry name" value="D-3-PHOSPHOGLYCERATE DEHYDROGENASE"/>
    <property type="match status" value="1"/>
</dbReference>
<name>A0A3P6SNI3_ANISI</name>
<accession>A0A3P6SNI3</accession>
<evidence type="ECO:0000313" key="4">
    <source>
        <dbReference type="EMBL" id="VDK56624.1"/>
    </source>
</evidence>
<proteinExistence type="predicted"/>
<reference evidence="4 5" key="1">
    <citation type="submission" date="2018-11" db="EMBL/GenBank/DDBJ databases">
        <authorList>
            <consortium name="Pathogen Informatics"/>
        </authorList>
    </citation>
    <scope>NUCLEOTIDE SEQUENCE [LARGE SCALE GENOMIC DNA]</scope>
</reference>
<dbReference type="InterPro" id="IPR036291">
    <property type="entry name" value="NAD(P)-bd_dom_sf"/>
</dbReference>
<evidence type="ECO:0000313" key="5">
    <source>
        <dbReference type="Proteomes" id="UP000267096"/>
    </source>
</evidence>
<dbReference type="PROSITE" id="PS00065">
    <property type="entry name" value="D_2_HYDROXYACID_DH_1"/>
    <property type="match status" value="1"/>
</dbReference>
<keyword evidence="2" id="KW-0520">NAD</keyword>
<dbReference type="PANTHER" id="PTHR42938">
    <property type="entry name" value="FORMATE DEHYDROGENASE 1"/>
    <property type="match status" value="1"/>
</dbReference>
<dbReference type="OrthoDB" id="1621027at2759"/>
<dbReference type="InterPro" id="IPR029752">
    <property type="entry name" value="D-isomer_DH_CS1"/>
</dbReference>
<dbReference type="EMBL" id="UYRR01032729">
    <property type="protein sequence ID" value="VDK56624.1"/>
    <property type="molecule type" value="Genomic_DNA"/>
</dbReference>
<gene>
    <name evidence="4" type="ORF">ASIM_LOCUS16004</name>
</gene>
<sequence>MTCACILSLARNVPQAAASMKAGKWARKEYMGEEVYGKTLAIIGLGRIGSEVASRMQSFGMTTIGYDPIVSAEEPPSFGALIEHPKIICTPHLGASTIEAQERVASEIAENIIALNNGSGLYGALNAAALNAVLDEAKAQWVRAANALAHILSVIADSPKSITLRYPKAASGLNKGLMAGAIVGLLQGCGNAGMNLINAEMNAKKEGIQVNVEPSTENELVVCAGATSVSGYPSPAGTIVSAFNASRMPVPLIAVGTLAINLKETRVVRELPDSLKAKLSVDYGLVGGGCVALFGSLSADEVEQLSVLFDVVQF</sequence>
<dbReference type="SUPFAM" id="SSF51735">
    <property type="entry name" value="NAD(P)-binding Rossmann-fold domains"/>
    <property type="match status" value="1"/>
</dbReference>
<dbReference type="InterPro" id="IPR006140">
    <property type="entry name" value="D-isomer_DH_NAD-bd"/>
</dbReference>
<evidence type="ECO:0000259" key="3">
    <source>
        <dbReference type="Pfam" id="PF02826"/>
    </source>
</evidence>
<dbReference type="SUPFAM" id="SSF143548">
    <property type="entry name" value="Serine metabolism enzymes domain"/>
    <property type="match status" value="1"/>
</dbReference>
<organism evidence="4 5">
    <name type="scientific">Anisakis simplex</name>
    <name type="common">Herring worm</name>
    <dbReference type="NCBI Taxonomy" id="6269"/>
    <lineage>
        <taxon>Eukaryota</taxon>
        <taxon>Metazoa</taxon>
        <taxon>Ecdysozoa</taxon>
        <taxon>Nematoda</taxon>
        <taxon>Chromadorea</taxon>
        <taxon>Rhabditida</taxon>
        <taxon>Spirurina</taxon>
        <taxon>Ascaridomorpha</taxon>
        <taxon>Ascaridoidea</taxon>
        <taxon>Anisakidae</taxon>
        <taxon>Anisakis</taxon>
        <taxon>Anisakis simplex complex</taxon>
    </lineage>
</organism>
<dbReference type="AlphaFoldDB" id="A0A3P6SNI3"/>
<dbReference type="Gene3D" id="3.40.50.720">
    <property type="entry name" value="NAD(P)-binding Rossmann-like Domain"/>
    <property type="match status" value="3"/>
</dbReference>